<dbReference type="Pfam" id="PF04795">
    <property type="entry name" value="PAPA-1"/>
    <property type="match status" value="1"/>
</dbReference>
<dbReference type="GO" id="GO:0031011">
    <property type="term" value="C:Ino80 complex"/>
    <property type="evidence" value="ECO:0007669"/>
    <property type="project" value="InterPro"/>
</dbReference>
<protein>
    <submittedName>
        <fullName evidence="3">CIC11C00000003413</fullName>
    </submittedName>
</protein>
<feature type="domain" description="INO80 complex subunit B-like conserved region" evidence="2">
    <location>
        <begin position="189"/>
        <end position="269"/>
    </location>
</feature>
<feature type="region of interest" description="Disordered" evidence="1">
    <location>
        <begin position="224"/>
        <end position="249"/>
    </location>
</feature>
<dbReference type="SMART" id="SM01406">
    <property type="entry name" value="PAPA-1"/>
    <property type="match status" value="1"/>
</dbReference>
<dbReference type="PANTHER" id="PTHR21561">
    <property type="entry name" value="INO80 COMPLEX SUBUNIT B"/>
    <property type="match status" value="1"/>
</dbReference>
<evidence type="ECO:0000313" key="4">
    <source>
        <dbReference type="Proteomes" id="UP000182259"/>
    </source>
</evidence>
<reference evidence="3 4" key="1">
    <citation type="submission" date="2016-10" db="EMBL/GenBank/DDBJ databases">
        <authorList>
            <person name="de Groot N.N."/>
        </authorList>
    </citation>
    <scope>NUCLEOTIDE SEQUENCE [LARGE SCALE GENOMIC DNA]</scope>
    <source>
        <strain evidence="3 4">PYCC 4715</strain>
    </source>
</reference>
<feature type="compositionally biased region" description="Acidic residues" evidence="1">
    <location>
        <begin position="97"/>
        <end position="108"/>
    </location>
</feature>
<feature type="compositionally biased region" description="Basic and acidic residues" evidence="1">
    <location>
        <begin position="227"/>
        <end position="238"/>
    </location>
</feature>
<proteinExistence type="predicted"/>
<organism evidence="3 4">
    <name type="scientific">Sungouiella intermedia</name>
    <dbReference type="NCBI Taxonomy" id="45354"/>
    <lineage>
        <taxon>Eukaryota</taxon>
        <taxon>Fungi</taxon>
        <taxon>Dikarya</taxon>
        <taxon>Ascomycota</taxon>
        <taxon>Saccharomycotina</taxon>
        <taxon>Pichiomycetes</taxon>
        <taxon>Metschnikowiaceae</taxon>
        <taxon>Sungouiella</taxon>
    </lineage>
</organism>
<evidence type="ECO:0000313" key="3">
    <source>
        <dbReference type="EMBL" id="SGZ55763.1"/>
    </source>
</evidence>
<feature type="compositionally biased region" description="Basic and acidic residues" evidence="1">
    <location>
        <begin position="185"/>
        <end position="199"/>
    </location>
</feature>
<evidence type="ECO:0000256" key="1">
    <source>
        <dbReference type="SAM" id="MobiDB-lite"/>
    </source>
</evidence>
<dbReference type="EMBL" id="LT635767">
    <property type="protein sequence ID" value="SGZ55763.1"/>
    <property type="molecule type" value="Genomic_DNA"/>
</dbReference>
<feature type="region of interest" description="Disordered" evidence="1">
    <location>
        <begin position="185"/>
        <end position="212"/>
    </location>
</feature>
<sequence length="271" mass="31312">MPPKVQISDDELEVNPDEAFGSESEDLSDVELDDDEDEVPDDEEDEDDENDDNDDNGIDNDDFGLEEAYLPEDSSVSRPLRGSRPVRETRKRQLTFYDEDDFMSEEEAPPPPKKVSVKLKIPKRSTASVEPTDEELEYKPDVLRLTERQRAKLEDDSSEKYEDLMFARMDEQLLALNRKTAKKKETAEQMAVRKAENARRRAHYKTKQLEEEKRDTLNKLLKRRATKTREKAVDDSLDSKQTLKPRRPTIQHAALSRWVCKPESSVLGIAE</sequence>
<dbReference type="InterPro" id="IPR029523">
    <property type="entry name" value="INO80B/Ies2"/>
</dbReference>
<dbReference type="InterPro" id="IPR006880">
    <property type="entry name" value="INO80B_C"/>
</dbReference>
<name>A0A1L0BX00_9ASCO</name>
<accession>A0A1L0BX00</accession>
<dbReference type="AlphaFoldDB" id="A0A1L0BX00"/>
<feature type="compositionally biased region" description="Acidic residues" evidence="1">
    <location>
        <begin position="23"/>
        <end position="65"/>
    </location>
</feature>
<dbReference type="PANTHER" id="PTHR21561:SF12">
    <property type="entry name" value="INO80 COMPLEX SUBUNIT B"/>
    <property type="match status" value="1"/>
</dbReference>
<dbReference type="GO" id="GO:0006338">
    <property type="term" value="P:chromatin remodeling"/>
    <property type="evidence" value="ECO:0007669"/>
    <property type="project" value="InterPro"/>
</dbReference>
<evidence type="ECO:0000259" key="2">
    <source>
        <dbReference type="SMART" id="SM01406"/>
    </source>
</evidence>
<dbReference type="Proteomes" id="UP000182259">
    <property type="component" value="Chromosome IV"/>
</dbReference>
<feature type="region of interest" description="Disordered" evidence="1">
    <location>
        <begin position="1"/>
        <end position="117"/>
    </location>
</feature>
<gene>
    <name evidence="3" type="ORF">SAMEA4029009_CIC11G00000003413</name>
</gene>